<dbReference type="InterPro" id="IPR032466">
    <property type="entry name" value="Metal_Hydrolase"/>
</dbReference>
<dbReference type="RefSeq" id="WP_044906903.1">
    <property type="nucleotide sequence ID" value="NZ_JQIF01000089.1"/>
</dbReference>
<accession>A0A099I2S9</accession>
<reference evidence="3 4" key="1">
    <citation type="submission" date="2014-08" db="EMBL/GenBank/DDBJ databases">
        <title>Clostridium innocuum, an unnegligible vancomycin-resistant pathogen causing extra-intestinal infections.</title>
        <authorList>
            <person name="Feng Y."/>
            <person name="Chiu C.-H."/>
        </authorList>
    </citation>
    <scope>NUCLEOTIDE SEQUENCE [LARGE SCALE GENOMIC DNA]</scope>
    <source>
        <strain evidence="3 4">AN88</strain>
    </source>
</reference>
<evidence type="ECO:0000259" key="2">
    <source>
        <dbReference type="Pfam" id="PF04909"/>
    </source>
</evidence>
<dbReference type="InterPro" id="IPR032465">
    <property type="entry name" value="ACMSD"/>
</dbReference>
<dbReference type="SUPFAM" id="SSF51556">
    <property type="entry name" value="Metallo-dependent hydrolases"/>
    <property type="match status" value="1"/>
</dbReference>
<sequence>MNDLYLSQFDPYAECITPQHPICKPKFPVFDMHTHMGNLVPGLGYAALYNTADYVEALQDAGVAHIVNLDGVWGNELDAMIRKTEGFENYITTFVWIDVSRIDDPDFKQWVRNHLMEAYRKGARGIKMWKVISLEYRDTYGRYIRTDDSRLDVVYQTAAELQMPILIHIADPVAFFKPADRHNERFEELNCHPDWQFGKPGQLCFEELMDMQDRMVENHPQTTFIIAHFGSYAENLKHVALRLDRYDNMYVDMAARVAELGRVPYSSKAFFETYSERIVFGTDCCPLDLGQHSIYYRFLETMDEYFPYQPNGELPGQGRWRIYGIGLSDEILRKVYYQNACRIMNMDEQQFLLQNK</sequence>
<dbReference type="PANTHER" id="PTHR21240:SF28">
    <property type="entry name" value="ISO-OROTATE DECARBOXYLASE (EUROFUNG)"/>
    <property type="match status" value="1"/>
</dbReference>
<dbReference type="Pfam" id="PF04909">
    <property type="entry name" value="Amidohydro_2"/>
    <property type="match status" value="1"/>
</dbReference>
<proteinExistence type="predicted"/>
<dbReference type="GO" id="GO:0016831">
    <property type="term" value="F:carboxy-lyase activity"/>
    <property type="evidence" value="ECO:0007669"/>
    <property type="project" value="InterPro"/>
</dbReference>
<dbReference type="GO" id="GO:0005737">
    <property type="term" value="C:cytoplasm"/>
    <property type="evidence" value="ECO:0007669"/>
    <property type="project" value="TreeGrafter"/>
</dbReference>
<dbReference type="EMBL" id="JQIF01000089">
    <property type="protein sequence ID" value="KGJ51990.1"/>
    <property type="molecule type" value="Genomic_DNA"/>
</dbReference>
<name>A0A099I2S9_CLOIN</name>
<evidence type="ECO:0000256" key="1">
    <source>
        <dbReference type="ARBA" id="ARBA00023239"/>
    </source>
</evidence>
<keyword evidence="1" id="KW-0456">Lyase</keyword>
<dbReference type="Proteomes" id="UP000030008">
    <property type="component" value="Unassembled WGS sequence"/>
</dbReference>
<comment type="caution">
    <text evidence="3">The sequence shown here is derived from an EMBL/GenBank/DDBJ whole genome shotgun (WGS) entry which is preliminary data.</text>
</comment>
<dbReference type="AlphaFoldDB" id="A0A099I2S9"/>
<evidence type="ECO:0000313" key="3">
    <source>
        <dbReference type="EMBL" id="KGJ51990.1"/>
    </source>
</evidence>
<feature type="domain" description="Amidohydrolase-related" evidence="2">
    <location>
        <begin position="52"/>
        <end position="343"/>
    </location>
</feature>
<protein>
    <submittedName>
        <fullName evidence="3">Amidohydrolase</fullName>
    </submittedName>
</protein>
<organism evidence="3 4">
    <name type="scientific">Clostridium innocuum</name>
    <dbReference type="NCBI Taxonomy" id="1522"/>
    <lineage>
        <taxon>Bacteria</taxon>
        <taxon>Bacillati</taxon>
        <taxon>Bacillota</taxon>
        <taxon>Clostridia</taxon>
        <taxon>Eubacteriales</taxon>
        <taxon>Clostridiaceae</taxon>
        <taxon>Clostridium</taxon>
    </lineage>
</organism>
<dbReference type="PANTHER" id="PTHR21240">
    <property type="entry name" value="2-AMINO-3-CARBOXYLMUCONATE-6-SEMIALDEHYDE DECARBOXYLASE"/>
    <property type="match status" value="1"/>
</dbReference>
<dbReference type="GO" id="GO:0019748">
    <property type="term" value="P:secondary metabolic process"/>
    <property type="evidence" value="ECO:0007669"/>
    <property type="project" value="TreeGrafter"/>
</dbReference>
<dbReference type="InterPro" id="IPR006680">
    <property type="entry name" value="Amidohydro-rel"/>
</dbReference>
<evidence type="ECO:0000313" key="4">
    <source>
        <dbReference type="Proteomes" id="UP000030008"/>
    </source>
</evidence>
<dbReference type="GO" id="GO:0016787">
    <property type="term" value="F:hydrolase activity"/>
    <property type="evidence" value="ECO:0007669"/>
    <property type="project" value="UniProtKB-KW"/>
</dbReference>
<gene>
    <name evidence="3" type="ORF">CIAN88_16965</name>
</gene>
<dbReference type="Gene3D" id="3.20.20.140">
    <property type="entry name" value="Metal-dependent hydrolases"/>
    <property type="match status" value="1"/>
</dbReference>
<keyword evidence="3" id="KW-0378">Hydrolase</keyword>